<organism evidence="2 3">
    <name type="scientific">Hirschia litorea</name>
    <dbReference type="NCBI Taxonomy" id="1199156"/>
    <lineage>
        <taxon>Bacteria</taxon>
        <taxon>Pseudomonadati</taxon>
        <taxon>Pseudomonadota</taxon>
        <taxon>Alphaproteobacteria</taxon>
        <taxon>Hyphomonadales</taxon>
        <taxon>Hyphomonadaceae</taxon>
        <taxon>Hirschia</taxon>
    </lineage>
</organism>
<gene>
    <name evidence="2" type="ORF">ACFQS8_01965</name>
</gene>
<dbReference type="Gene3D" id="6.20.350.10">
    <property type="match status" value="1"/>
</dbReference>
<dbReference type="Pfam" id="PF02026">
    <property type="entry name" value="RyR"/>
    <property type="match status" value="1"/>
</dbReference>
<proteinExistence type="predicted"/>
<feature type="domain" description="Ryanodine receptor Ryr" evidence="1">
    <location>
        <begin position="64"/>
        <end position="109"/>
    </location>
</feature>
<protein>
    <submittedName>
        <fullName evidence="2">RyR domain-containing protein</fullName>
    </submittedName>
</protein>
<dbReference type="EMBL" id="JBHTBR010000002">
    <property type="protein sequence ID" value="MFC7290369.1"/>
    <property type="molecule type" value="Genomic_DNA"/>
</dbReference>
<dbReference type="Proteomes" id="UP001596492">
    <property type="component" value="Unassembled WGS sequence"/>
</dbReference>
<evidence type="ECO:0000313" key="2">
    <source>
        <dbReference type="EMBL" id="MFC7290369.1"/>
    </source>
</evidence>
<dbReference type="RefSeq" id="WP_382165201.1">
    <property type="nucleotide sequence ID" value="NZ_JBHTBR010000002.1"/>
</dbReference>
<evidence type="ECO:0000313" key="3">
    <source>
        <dbReference type="Proteomes" id="UP001596492"/>
    </source>
</evidence>
<sequence>MANPISEDQIQIIARVMHEAIRAFQAAHGELPAPHWNQAPKWMKKASVEGVLFKINNPNASVSAQHDQWMETKLKDGWVFGHEKDGKKKTHPLLVPYEKLPFPERQKDALVAAIITSLTQEL</sequence>
<accession>A0ABW2IH01</accession>
<evidence type="ECO:0000259" key="1">
    <source>
        <dbReference type="Pfam" id="PF02026"/>
    </source>
</evidence>
<name>A0ABW2IH01_9PROT</name>
<keyword evidence="3" id="KW-1185">Reference proteome</keyword>
<comment type="caution">
    <text evidence="2">The sequence shown here is derived from an EMBL/GenBank/DDBJ whole genome shotgun (WGS) entry which is preliminary data.</text>
</comment>
<dbReference type="InterPro" id="IPR003032">
    <property type="entry name" value="Ryanodine_rcpt"/>
</dbReference>
<reference evidence="3" key="1">
    <citation type="journal article" date="2019" name="Int. J. Syst. Evol. Microbiol.">
        <title>The Global Catalogue of Microorganisms (GCM) 10K type strain sequencing project: providing services to taxonomists for standard genome sequencing and annotation.</title>
        <authorList>
            <consortium name="The Broad Institute Genomics Platform"/>
            <consortium name="The Broad Institute Genome Sequencing Center for Infectious Disease"/>
            <person name="Wu L."/>
            <person name="Ma J."/>
        </authorList>
    </citation>
    <scope>NUCLEOTIDE SEQUENCE [LARGE SCALE GENOMIC DNA]</scope>
    <source>
        <strain evidence="3">CCUG 51308</strain>
    </source>
</reference>